<name>A0A1H2TJS8_9FIRM</name>
<evidence type="ECO:0000256" key="1">
    <source>
        <dbReference type="PIRSR" id="PIRSR033579-1"/>
    </source>
</evidence>
<accession>A0A1H2TJS8</accession>
<dbReference type="InterPro" id="IPR010388">
    <property type="entry name" value="Anaerobic_Co-chelatase"/>
</dbReference>
<evidence type="ECO:0000313" key="3">
    <source>
        <dbReference type="EMBL" id="SDW44088.1"/>
    </source>
</evidence>
<reference evidence="3 4" key="1">
    <citation type="submission" date="2016-10" db="EMBL/GenBank/DDBJ databases">
        <authorList>
            <person name="de Groot N.N."/>
        </authorList>
    </citation>
    <scope>NUCLEOTIDE SEQUENCE [LARGE SCALE GENOMIC DNA]</scope>
    <source>
        <strain evidence="3 4">DSM 23310</strain>
    </source>
</reference>
<feature type="binding site" evidence="2">
    <location>
        <position position="145"/>
    </location>
    <ligand>
        <name>Co(2+)</name>
        <dbReference type="ChEBI" id="CHEBI:48828"/>
    </ligand>
</feature>
<dbReference type="Pfam" id="PF06180">
    <property type="entry name" value="CbiK"/>
    <property type="match status" value="1"/>
</dbReference>
<dbReference type="CDD" id="cd03413">
    <property type="entry name" value="CbiK_C"/>
    <property type="match status" value="1"/>
</dbReference>
<gene>
    <name evidence="3" type="ORF">SAMN05660923_00731</name>
</gene>
<dbReference type="SUPFAM" id="SSF53800">
    <property type="entry name" value="Chelatase"/>
    <property type="match status" value="1"/>
</dbReference>
<dbReference type="EMBL" id="FNNG01000002">
    <property type="protein sequence ID" value="SDW44088.1"/>
    <property type="molecule type" value="Genomic_DNA"/>
</dbReference>
<keyword evidence="2" id="KW-0479">Metal-binding</keyword>
<dbReference type="Gene3D" id="3.40.50.1400">
    <property type="match status" value="2"/>
</dbReference>
<sequence>MKKGIIVASFGTTYEETRKLCIESIENRVREKYKDFLVLRAFTSQMVINKLKKRDNYNVNNIREALEEMKNDGIEEIYIQSLHILSGYEYEKILRQTEEFIKDNRDCSVKIGKPLLYDDEDYEKIVKILNLPDVKADEWIILMGHGTSHETDISYDKLEKIFREKGYEKVSIATVEGRITIEDLIPKLKNEGVKKVFLRPFMLVAGDHVINDMVSEEEDSWKSILEKEGFNVEGILEGLGQLREIQDIYLQHIEKIMD</sequence>
<protein>
    <submittedName>
        <fullName evidence="3">Sirohydrochlorin cobaltochelatase</fullName>
    </submittedName>
</protein>
<dbReference type="GO" id="GO:0046872">
    <property type="term" value="F:metal ion binding"/>
    <property type="evidence" value="ECO:0007669"/>
    <property type="project" value="UniProtKB-KW"/>
</dbReference>
<dbReference type="OrthoDB" id="9770331at2"/>
<evidence type="ECO:0000256" key="2">
    <source>
        <dbReference type="PIRSR" id="PIRSR033579-3"/>
    </source>
</evidence>
<dbReference type="Proteomes" id="UP000198828">
    <property type="component" value="Unassembled WGS sequence"/>
</dbReference>
<feature type="binding site" evidence="2">
    <location>
        <position position="208"/>
    </location>
    <ligand>
        <name>Co(2+)</name>
        <dbReference type="ChEBI" id="CHEBI:48828"/>
    </ligand>
</feature>
<feature type="binding site" evidence="2">
    <location>
        <position position="176"/>
    </location>
    <ligand>
        <name>Co(2+)</name>
        <dbReference type="ChEBI" id="CHEBI:48828"/>
    </ligand>
</feature>
<keyword evidence="4" id="KW-1185">Reference proteome</keyword>
<feature type="active site" description="Proton acceptor" evidence="1">
    <location>
        <position position="145"/>
    </location>
</feature>
<proteinExistence type="predicted"/>
<dbReference type="AlphaFoldDB" id="A0A1H2TJS8"/>
<dbReference type="PIRSF" id="PIRSF033579">
    <property type="entry name" value="Anaer_Co_chel"/>
    <property type="match status" value="1"/>
</dbReference>
<evidence type="ECO:0000313" key="4">
    <source>
        <dbReference type="Proteomes" id="UP000198828"/>
    </source>
</evidence>
<dbReference type="RefSeq" id="WP_093750971.1">
    <property type="nucleotide sequence ID" value="NZ_FNNG01000002.1"/>
</dbReference>
<keyword evidence="2" id="KW-0170">Cobalt</keyword>
<dbReference type="GO" id="GO:0019251">
    <property type="term" value="P:anaerobic cobalamin biosynthetic process"/>
    <property type="evidence" value="ECO:0007669"/>
    <property type="project" value="InterPro"/>
</dbReference>
<organism evidence="3 4">
    <name type="scientific">Tepidimicrobium xylanilyticum</name>
    <dbReference type="NCBI Taxonomy" id="1123352"/>
    <lineage>
        <taxon>Bacteria</taxon>
        <taxon>Bacillati</taxon>
        <taxon>Bacillota</taxon>
        <taxon>Tissierellia</taxon>
        <taxon>Tissierellales</taxon>
        <taxon>Tepidimicrobiaceae</taxon>
        <taxon>Tepidimicrobium</taxon>
    </lineage>
</organism>
<dbReference type="GO" id="GO:0016852">
    <property type="term" value="F:sirohydrochlorin cobaltochelatase activity"/>
    <property type="evidence" value="ECO:0007669"/>
    <property type="project" value="InterPro"/>
</dbReference>
<dbReference type="CDD" id="cd03412">
    <property type="entry name" value="CbiK_N"/>
    <property type="match status" value="1"/>
</dbReference>